<dbReference type="Proteomes" id="UP001140949">
    <property type="component" value="Unassembled WGS sequence"/>
</dbReference>
<dbReference type="EMBL" id="JANAVB010037418">
    <property type="protein sequence ID" value="KAJ6802185.1"/>
    <property type="molecule type" value="Genomic_DNA"/>
</dbReference>
<name>A0AAX6EDV8_IRIPA</name>
<proteinExistence type="predicted"/>
<gene>
    <name evidence="1" type="ORF">M6B38_193970</name>
</gene>
<reference evidence="1" key="1">
    <citation type="journal article" date="2023" name="GigaByte">
        <title>Genome assembly of the bearded iris, Iris pallida Lam.</title>
        <authorList>
            <person name="Bruccoleri R.E."/>
            <person name="Oakeley E.J."/>
            <person name="Faust A.M.E."/>
            <person name="Altorfer M."/>
            <person name="Dessus-Babus S."/>
            <person name="Burckhardt D."/>
            <person name="Oertli M."/>
            <person name="Naumann U."/>
            <person name="Petersen F."/>
            <person name="Wong J."/>
        </authorList>
    </citation>
    <scope>NUCLEOTIDE SEQUENCE</scope>
    <source>
        <strain evidence="1">GSM-AAB239-AS_SAM_17_03QT</strain>
    </source>
</reference>
<organism evidence="1 2">
    <name type="scientific">Iris pallida</name>
    <name type="common">Sweet iris</name>
    <dbReference type="NCBI Taxonomy" id="29817"/>
    <lineage>
        <taxon>Eukaryota</taxon>
        <taxon>Viridiplantae</taxon>
        <taxon>Streptophyta</taxon>
        <taxon>Embryophyta</taxon>
        <taxon>Tracheophyta</taxon>
        <taxon>Spermatophyta</taxon>
        <taxon>Magnoliopsida</taxon>
        <taxon>Liliopsida</taxon>
        <taxon>Asparagales</taxon>
        <taxon>Iridaceae</taxon>
        <taxon>Iridoideae</taxon>
        <taxon>Irideae</taxon>
        <taxon>Iris</taxon>
    </lineage>
</organism>
<sequence>MFRNLSDASLGRKFHTIDFGLTLGLGSVLALLLGNYDSNPDIDLVLRNSLAVRRDALFQVFVIKRLILRIDMDGLNDARIGNPAHEIRLTCIYFRDA</sequence>
<protein>
    <submittedName>
        <fullName evidence="1">Uncharacterized protein</fullName>
    </submittedName>
</protein>
<reference evidence="1" key="2">
    <citation type="submission" date="2023-04" db="EMBL/GenBank/DDBJ databases">
        <authorList>
            <person name="Bruccoleri R.E."/>
            <person name="Oakeley E.J."/>
            <person name="Faust A.-M."/>
            <person name="Dessus-Babus S."/>
            <person name="Altorfer M."/>
            <person name="Burckhardt D."/>
            <person name="Oertli M."/>
            <person name="Naumann U."/>
            <person name="Petersen F."/>
            <person name="Wong J."/>
        </authorList>
    </citation>
    <scope>NUCLEOTIDE SEQUENCE</scope>
    <source>
        <strain evidence="1">GSM-AAB239-AS_SAM_17_03QT</strain>
        <tissue evidence="1">Leaf</tissue>
    </source>
</reference>
<evidence type="ECO:0000313" key="2">
    <source>
        <dbReference type="Proteomes" id="UP001140949"/>
    </source>
</evidence>
<comment type="caution">
    <text evidence="1">The sequence shown here is derived from an EMBL/GenBank/DDBJ whole genome shotgun (WGS) entry which is preliminary data.</text>
</comment>
<dbReference type="AlphaFoldDB" id="A0AAX6EDV8"/>
<evidence type="ECO:0000313" key="1">
    <source>
        <dbReference type="EMBL" id="KAJ6802185.1"/>
    </source>
</evidence>
<keyword evidence="2" id="KW-1185">Reference proteome</keyword>
<accession>A0AAX6EDV8</accession>